<dbReference type="AlphaFoldDB" id="A0A0L8VEG4"/>
<gene>
    <name evidence="1" type="ORF">NC99_04490</name>
</gene>
<name>A0A0L8VEG4_9BACT</name>
<dbReference type="STRING" id="1409788.NC99_04490"/>
<reference evidence="2" key="1">
    <citation type="submission" date="2015-07" db="EMBL/GenBank/DDBJ databases">
        <title>Genome sequencing of Sunxiuqinia dokdonensis strain SK.</title>
        <authorList>
            <person name="Ahn S."/>
            <person name="Kim B.-C."/>
        </authorList>
    </citation>
    <scope>NUCLEOTIDE SEQUENCE [LARGE SCALE GENOMIC DNA]</scope>
    <source>
        <strain evidence="2">SK</strain>
    </source>
</reference>
<evidence type="ECO:0000313" key="2">
    <source>
        <dbReference type="Proteomes" id="UP000036958"/>
    </source>
</evidence>
<evidence type="ECO:0000313" key="1">
    <source>
        <dbReference type="EMBL" id="KOH46733.1"/>
    </source>
</evidence>
<sequence length="37" mass="4537">MNLNYLNFKLSETWSEILQMLVFRLVCLMDRNLIDLF</sequence>
<proteinExistence type="predicted"/>
<comment type="caution">
    <text evidence="1">The sequence shown here is derived from an EMBL/GenBank/DDBJ whole genome shotgun (WGS) entry which is preliminary data.</text>
</comment>
<accession>A0A0L8VEG4</accession>
<organism evidence="1 2">
    <name type="scientific">Sunxiuqinia dokdonensis</name>
    <dbReference type="NCBI Taxonomy" id="1409788"/>
    <lineage>
        <taxon>Bacteria</taxon>
        <taxon>Pseudomonadati</taxon>
        <taxon>Bacteroidota</taxon>
        <taxon>Bacteroidia</taxon>
        <taxon>Marinilabiliales</taxon>
        <taxon>Prolixibacteraceae</taxon>
        <taxon>Sunxiuqinia</taxon>
    </lineage>
</organism>
<keyword evidence="2" id="KW-1185">Reference proteome</keyword>
<dbReference type="Proteomes" id="UP000036958">
    <property type="component" value="Unassembled WGS sequence"/>
</dbReference>
<dbReference type="EMBL" id="LGIA01000022">
    <property type="protein sequence ID" value="KOH46733.1"/>
    <property type="molecule type" value="Genomic_DNA"/>
</dbReference>
<protein>
    <submittedName>
        <fullName evidence="1">Uncharacterized protein</fullName>
    </submittedName>
</protein>